<name>A0A6A6YGJ9_9PEZI</name>
<keyword evidence="1" id="KW-0812">Transmembrane</keyword>
<sequence>MWSTLLSSSLFLCVVLTRAQSLYFEGFSSSVLLSDTISTIGSTLPSPASSIIVTLPTLLPCSDPSWHPTPENWAAENVDQELANTKGLWGSGTTFVEYIAQHTGQTSQRCGIGYSSTCTVPDCTAFQGAGGEKWVYFVAVSIVEMNSFLNIMNDGINSGTTELSLVIGDMANSFFPWEPQPSHTNIWPWIEAALSSVLAFVPLFLPAKLFGSAISQSAAAFANGGLATLSPHSSDPEAYYLGTMQQLGETFKTLSYNATSGLDQWSQKLFGGEPDESGKTIIDYFAGGRFTLSYNISDPTMENFYFQTMVSDVVNDQWRQALMTAHQGVWTIPVCDVGENGNWVANYEVGAMPCCCGPLKPSGQGCTETDDFIIATHLIEFGEFYTTCKTQYPGFIGPSAAVGLAVPFLSTLLLSTLVTVLLGMSLSG</sequence>
<dbReference type="Proteomes" id="UP000504636">
    <property type="component" value="Unplaced"/>
</dbReference>
<dbReference type="AlphaFoldDB" id="A0A6A6YGJ9"/>
<keyword evidence="1" id="KW-1133">Transmembrane helix</keyword>
<dbReference type="OrthoDB" id="5383967at2759"/>
<evidence type="ECO:0000313" key="3">
    <source>
        <dbReference type="EMBL" id="KAF2807134.1"/>
    </source>
</evidence>
<dbReference type="RefSeq" id="XP_033574098.1">
    <property type="nucleotide sequence ID" value="XM_033725729.1"/>
</dbReference>
<keyword evidence="4" id="KW-1185">Reference proteome</keyword>
<protein>
    <submittedName>
        <fullName evidence="3 5">Uncharacterized protein</fullName>
    </submittedName>
</protein>
<evidence type="ECO:0000256" key="1">
    <source>
        <dbReference type="SAM" id="Phobius"/>
    </source>
</evidence>
<dbReference type="EMBL" id="MU003705">
    <property type="protein sequence ID" value="KAF2807134.1"/>
    <property type="molecule type" value="Genomic_DNA"/>
</dbReference>
<reference evidence="3 5" key="1">
    <citation type="journal article" date="2020" name="Stud. Mycol.">
        <title>101 Dothideomycetes genomes: a test case for predicting lifestyles and emergence of pathogens.</title>
        <authorList>
            <person name="Haridas S."/>
            <person name="Albert R."/>
            <person name="Binder M."/>
            <person name="Bloem J."/>
            <person name="Labutti K."/>
            <person name="Salamov A."/>
            <person name="Andreopoulos B."/>
            <person name="Baker S."/>
            <person name="Barry K."/>
            <person name="Bills G."/>
            <person name="Bluhm B."/>
            <person name="Cannon C."/>
            <person name="Castanera R."/>
            <person name="Culley D."/>
            <person name="Daum C."/>
            <person name="Ezra D."/>
            <person name="Gonzalez J."/>
            <person name="Henrissat B."/>
            <person name="Kuo A."/>
            <person name="Liang C."/>
            <person name="Lipzen A."/>
            <person name="Lutzoni F."/>
            <person name="Magnuson J."/>
            <person name="Mondo S."/>
            <person name="Nolan M."/>
            <person name="Ohm R."/>
            <person name="Pangilinan J."/>
            <person name="Park H.-J."/>
            <person name="Ramirez L."/>
            <person name="Alfaro M."/>
            <person name="Sun H."/>
            <person name="Tritt A."/>
            <person name="Yoshinaga Y."/>
            <person name="Zwiers L.-H."/>
            <person name="Turgeon B."/>
            <person name="Goodwin S."/>
            <person name="Spatafora J."/>
            <person name="Crous P."/>
            <person name="Grigoriev I."/>
        </authorList>
    </citation>
    <scope>NUCLEOTIDE SEQUENCE</scope>
    <source>
        <strain evidence="3 5">CBS 304.34</strain>
    </source>
</reference>
<proteinExistence type="predicted"/>
<feature type="chain" id="PRO_5044629092" evidence="2">
    <location>
        <begin position="20"/>
        <end position="428"/>
    </location>
</feature>
<accession>A0A6A6YGJ9</accession>
<evidence type="ECO:0000313" key="5">
    <source>
        <dbReference type="RefSeq" id="XP_033574098.1"/>
    </source>
</evidence>
<gene>
    <name evidence="3 5" type="ORF">BDZ99DRAFT_522766</name>
</gene>
<evidence type="ECO:0000256" key="2">
    <source>
        <dbReference type="SAM" id="SignalP"/>
    </source>
</evidence>
<evidence type="ECO:0000313" key="4">
    <source>
        <dbReference type="Proteomes" id="UP000504636"/>
    </source>
</evidence>
<keyword evidence="2" id="KW-0732">Signal</keyword>
<organism evidence="3">
    <name type="scientific">Mytilinidion resinicola</name>
    <dbReference type="NCBI Taxonomy" id="574789"/>
    <lineage>
        <taxon>Eukaryota</taxon>
        <taxon>Fungi</taxon>
        <taxon>Dikarya</taxon>
        <taxon>Ascomycota</taxon>
        <taxon>Pezizomycotina</taxon>
        <taxon>Dothideomycetes</taxon>
        <taxon>Pleosporomycetidae</taxon>
        <taxon>Mytilinidiales</taxon>
        <taxon>Mytilinidiaceae</taxon>
        <taxon>Mytilinidion</taxon>
    </lineage>
</organism>
<dbReference type="GeneID" id="54466622"/>
<feature type="transmembrane region" description="Helical" evidence="1">
    <location>
        <begin position="400"/>
        <end position="422"/>
    </location>
</feature>
<keyword evidence="1" id="KW-0472">Membrane</keyword>
<feature type="signal peptide" evidence="2">
    <location>
        <begin position="1"/>
        <end position="19"/>
    </location>
</feature>
<reference evidence="5" key="3">
    <citation type="submission" date="2025-04" db="UniProtKB">
        <authorList>
            <consortium name="RefSeq"/>
        </authorList>
    </citation>
    <scope>IDENTIFICATION</scope>
    <source>
        <strain evidence="5">CBS 304.34</strain>
    </source>
</reference>
<reference evidence="5" key="2">
    <citation type="submission" date="2020-04" db="EMBL/GenBank/DDBJ databases">
        <authorList>
            <consortium name="NCBI Genome Project"/>
        </authorList>
    </citation>
    <scope>NUCLEOTIDE SEQUENCE</scope>
    <source>
        <strain evidence="5">CBS 304.34</strain>
    </source>
</reference>